<feature type="transmembrane region" description="Helical" evidence="1">
    <location>
        <begin position="172"/>
        <end position="189"/>
    </location>
</feature>
<feature type="transmembrane region" description="Helical" evidence="1">
    <location>
        <begin position="222"/>
        <end position="243"/>
    </location>
</feature>
<dbReference type="AlphaFoldDB" id="K6FNF2"/>
<feature type="transmembrane region" description="Helical" evidence="1">
    <location>
        <begin position="195"/>
        <end position="215"/>
    </location>
</feature>
<feature type="transmembrane region" description="Helical" evidence="1">
    <location>
        <begin position="65"/>
        <end position="84"/>
    </location>
</feature>
<keyword evidence="1" id="KW-0812">Transmembrane</keyword>
<feature type="transmembrane region" description="Helical" evidence="1">
    <location>
        <begin position="24"/>
        <end position="44"/>
    </location>
</feature>
<evidence type="ECO:0000313" key="2">
    <source>
        <dbReference type="EMBL" id="EKO40067.1"/>
    </source>
</evidence>
<reference evidence="2 3" key="1">
    <citation type="submission" date="2012-07" db="EMBL/GenBank/DDBJ databases">
        <title>Draft genome sequence of Desulfovibrio magneticus str. Maddingley MBC34 obtained from a metagenomic sequence of a methanogenic enrichment isolated from coal-seam formation water in Victoria, Australia.</title>
        <authorList>
            <person name="Greenfield P."/>
            <person name="Hendry P."/>
            <person name="Li D."/>
            <person name="Rosewarne C.P."/>
            <person name="Tran-Dinh N."/>
            <person name="Elbourne L.D.H."/>
            <person name="Paulsen I.T."/>
            <person name="Midgley D.J."/>
        </authorList>
    </citation>
    <scope>NUCLEOTIDE SEQUENCE [LARGE SCALE GENOMIC DNA]</scope>
    <source>
        <strain evidence="3">Maddingley MBC34</strain>
    </source>
</reference>
<protein>
    <submittedName>
        <fullName evidence="2">Uncharacterized protein</fullName>
    </submittedName>
</protein>
<sequence length="351" mass="39275">MTLLFFMVSWLGLARFDRMRHPGWIVLAGVCCALTLFTKVHYTLPLPLLAAWSISRADPARRKQNLRLFAVSLGLVAAPLALLVDWPRWLSGWGTFTNYYYSGLSPFSMLFGSEATAKSVNGGLWDTVVSFAAKVLVPDPARSSSFFVWGSMAALGITAICGLRKQPELRKTLFVPFWMALLSLPLAIVRASVHYWFFVILFCCVPSAVYVNALMRDTDRPLLRAFALSCLLSWPGLLGFVYLKASDIVRYDKYLKPYYEALHLTQYGQRVGIVASALAASPVQIGGIYLGFGVNPELPVVRRFCDQFRIVEKPGAEVAYREYLWAFVEIGSTQELVSLVDNEMQINNVAR</sequence>
<keyword evidence="1" id="KW-1133">Transmembrane helix</keyword>
<name>K6FNF2_9BACT</name>
<comment type="caution">
    <text evidence="2">The sequence shown here is derived from an EMBL/GenBank/DDBJ whole genome shotgun (WGS) entry which is preliminary data.</text>
</comment>
<proteinExistence type="predicted"/>
<dbReference type="Proteomes" id="UP000006272">
    <property type="component" value="Unassembled WGS sequence"/>
</dbReference>
<organism evidence="2 3">
    <name type="scientific">Solidesulfovibrio magneticus str. Maddingley MBC34</name>
    <dbReference type="NCBI Taxonomy" id="1206767"/>
    <lineage>
        <taxon>Bacteria</taxon>
        <taxon>Pseudomonadati</taxon>
        <taxon>Thermodesulfobacteriota</taxon>
        <taxon>Desulfovibrionia</taxon>
        <taxon>Desulfovibrionales</taxon>
        <taxon>Desulfovibrionaceae</taxon>
        <taxon>Solidesulfovibrio</taxon>
    </lineage>
</organism>
<gene>
    <name evidence="2" type="ORF">B193_1224</name>
</gene>
<dbReference type="EMBL" id="ALAO01000096">
    <property type="protein sequence ID" value="EKO40067.1"/>
    <property type="molecule type" value="Genomic_DNA"/>
</dbReference>
<accession>K6FNF2</accession>
<evidence type="ECO:0000256" key="1">
    <source>
        <dbReference type="SAM" id="Phobius"/>
    </source>
</evidence>
<feature type="transmembrane region" description="Helical" evidence="1">
    <location>
        <begin position="146"/>
        <end position="163"/>
    </location>
</feature>
<evidence type="ECO:0000313" key="3">
    <source>
        <dbReference type="Proteomes" id="UP000006272"/>
    </source>
</evidence>
<keyword evidence="1" id="KW-0472">Membrane</keyword>
<dbReference type="PATRIC" id="fig|1206767.3.peg.1194"/>